<accession>A0A2A6BUK1</accession>
<feature type="region of interest" description="Disordered" evidence="1">
    <location>
        <begin position="62"/>
        <end position="93"/>
    </location>
</feature>
<feature type="region of interest" description="Disordered" evidence="1">
    <location>
        <begin position="1"/>
        <end position="29"/>
    </location>
</feature>
<feature type="region of interest" description="Disordered" evidence="1">
    <location>
        <begin position="162"/>
        <end position="186"/>
    </location>
</feature>
<feature type="compositionally biased region" description="Basic and acidic residues" evidence="1">
    <location>
        <begin position="162"/>
        <end position="179"/>
    </location>
</feature>
<protein>
    <submittedName>
        <fullName evidence="2">Uncharacterized protein</fullName>
    </submittedName>
</protein>
<organism evidence="2 3">
    <name type="scientific">Pristionchus pacificus</name>
    <name type="common">Parasitic nematode worm</name>
    <dbReference type="NCBI Taxonomy" id="54126"/>
    <lineage>
        <taxon>Eukaryota</taxon>
        <taxon>Metazoa</taxon>
        <taxon>Ecdysozoa</taxon>
        <taxon>Nematoda</taxon>
        <taxon>Chromadorea</taxon>
        <taxon>Rhabditida</taxon>
        <taxon>Rhabditina</taxon>
        <taxon>Diplogasteromorpha</taxon>
        <taxon>Diplogasteroidea</taxon>
        <taxon>Neodiplogasteridae</taxon>
        <taxon>Pristionchus</taxon>
    </lineage>
</organism>
<reference evidence="2" key="2">
    <citation type="submission" date="2022-06" db="UniProtKB">
        <authorList>
            <consortium name="EnsemblMetazoa"/>
        </authorList>
    </citation>
    <scope>IDENTIFICATION</scope>
    <source>
        <strain evidence="2">PS312</strain>
    </source>
</reference>
<evidence type="ECO:0000256" key="1">
    <source>
        <dbReference type="SAM" id="MobiDB-lite"/>
    </source>
</evidence>
<sequence>MALRRLLNLFTPSQPEPATPSLAQDGKRDYEMERRRMEEELRTMQLEHEQQMREILELTRCDEEKRKREEGERRREHERRMSEMVEGASRDAKKRQRDEEFVYCIENKAAHLEEKSVHFAEARILADREVRRREMEEIKMKDEEENEERDRMRREEKRRWDEEQRALDEERDQSRKNFDEASNTIREQRDEELHRIALEREADREEFEEKLRCERERIAQSHEELSNRFRTQMAELYKRMQFGLWTKYIEAQWANRLEALRDAYTPSRRLFHEIQWDLSTLIEQQGLNRIIERSAITMKLALLREELAMLIEIMVNEVGEMQKFARERPNAKFLAHIEKCAANVAETVTNLHSSIEEIETRLNSDLVIQISIDLLNESMRKSQELEKSVKSIPTIMELKERYGNQ</sequence>
<proteinExistence type="predicted"/>
<gene>
    <name evidence="2" type="primary">WBGene00281700</name>
</gene>
<name>A0A2A6BUK1_PRIPA</name>
<keyword evidence="3" id="KW-1185">Reference proteome</keyword>
<reference evidence="3" key="1">
    <citation type="journal article" date="2008" name="Nat. Genet.">
        <title>The Pristionchus pacificus genome provides a unique perspective on nematode lifestyle and parasitism.</title>
        <authorList>
            <person name="Dieterich C."/>
            <person name="Clifton S.W."/>
            <person name="Schuster L.N."/>
            <person name="Chinwalla A."/>
            <person name="Delehaunty K."/>
            <person name="Dinkelacker I."/>
            <person name="Fulton L."/>
            <person name="Fulton R."/>
            <person name="Godfrey J."/>
            <person name="Minx P."/>
            <person name="Mitreva M."/>
            <person name="Roeseler W."/>
            <person name="Tian H."/>
            <person name="Witte H."/>
            <person name="Yang S.P."/>
            <person name="Wilson R.K."/>
            <person name="Sommer R.J."/>
        </authorList>
    </citation>
    <scope>NUCLEOTIDE SEQUENCE [LARGE SCALE GENOMIC DNA]</scope>
    <source>
        <strain evidence="3">PS312</strain>
    </source>
</reference>
<dbReference type="Proteomes" id="UP000005239">
    <property type="component" value="Unassembled WGS sequence"/>
</dbReference>
<evidence type="ECO:0000313" key="2">
    <source>
        <dbReference type="EnsemblMetazoa" id="PPA43331.1"/>
    </source>
</evidence>
<evidence type="ECO:0000313" key="3">
    <source>
        <dbReference type="Proteomes" id="UP000005239"/>
    </source>
</evidence>
<dbReference type="AlphaFoldDB" id="A0A2A6BUK1"/>
<accession>A0A8R1UXT1</accession>
<dbReference type="EnsemblMetazoa" id="PPA43331.1">
    <property type="protein sequence ID" value="PPA43331.1"/>
    <property type="gene ID" value="WBGene00281700"/>
</dbReference>